<evidence type="ECO:0000259" key="2">
    <source>
        <dbReference type="PROSITE" id="PS51087"/>
    </source>
</evidence>
<accession>A0ABZ2KH41</accession>
<dbReference type="Pfam" id="PF04379">
    <property type="entry name" value="DUF525"/>
    <property type="match status" value="1"/>
</dbReference>
<dbReference type="Proteomes" id="UP001379533">
    <property type="component" value="Chromosome"/>
</dbReference>
<dbReference type="RefSeq" id="WP_394847510.1">
    <property type="nucleotide sequence ID" value="NZ_CP089982.1"/>
</dbReference>
<organism evidence="3 4">
    <name type="scientific">Pendulispora brunnea</name>
    <dbReference type="NCBI Taxonomy" id="2905690"/>
    <lineage>
        <taxon>Bacteria</taxon>
        <taxon>Pseudomonadati</taxon>
        <taxon>Myxococcota</taxon>
        <taxon>Myxococcia</taxon>
        <taxon>Myxococcales</taxon>
        <taxon>Sorangiineae</taxon>
        <taxon>Pendulisporaceae</taxon>
        <taxon>Pendulispora</taxon>
    </lineage>
</organism>
<dbReference type="NCBIfam" id="NF003967">
    <property type="entry name" value="PRK05461.1"/>
    <property type="match status" value="1"/>
</dbReference>
<keyword evidence="4" id="KW-1185">Reference proteome</keyword>
<reference evidence="3 4" key="1">
    <citation type="submission" date="2021-12" db="EMBL/GenBank/DDBJ databases">
        <title>Discovery of the Pendulisporaceae a myxobacterial family with distinct sporulation behavior and unique specialized metabolism.</title>
        <authorList>
            <person name="Garcia R."/>
            <person name="Popoff A."/>
            <person name="Bader C.D."/>
            <person name="Loehr J."/>
            <person name="Walesch S."/>
            <person name="Walt C."/>
            <person name="Boldt J."/>
            <person name="Bunk B."/>
            <person name="Haeckl F.J.F.P.J."/>
            <person name="Gunesch A.P."/>
            <person name="Birkelbach J."/>
            <person name="Nuebel U."/>
            <person name="Pietschmann T."/>
            <person name="Bach T."/>
            <person name="Mueller R."/>
        </authorList>
    </citation>
    <scope>NUCLEOTIDE SEQUENCE [LARGE SCALE GENOMIC DNA]</scope>
    <source>
        <strain evidence="3 4">MSr12523</strain>
    </source>
</reference>
<dbReference type="PANTHER" id="PTHR47191">
    <property type="entry name" value="OS05G0170800 PROTEIN"/>
    <property type="match status" value="1"/>
</dbReference>
<feature type="domain" description="ApaG" evidence="2">
    <location>
        <begin position="3"/>
        <end position="127"/>
    </location>
</feature>
<dbReference type="Gene3D" id="2.60.40.1470">
    <property type="entry name" value="ApaG domain"/>
    <property type="match status" value="1"/>
</dbReference>
<dbReference type="InterPro" id="IPR036767">
    <property type="entry name" value="ApaG_sf"/>
</dbReference>
<dbReference type="SUPFAM" id="SSF110069">
    <property type="entry name" value="ApaG-like"/>
    <property type="match status" value="1"/>
</dbReference>
<dbReference type="EMBL" id="CP089982">
    <property type="protein sequence ID" value="WXA96895.1"/>
    <property type="molecule type" value="Genomic_DNA"/>
</dbReference>
<gene>
    <name evidence="3" type="primary">apaG</name>
    <name evidence="3" type="ORF">LZC95_08600</name>
</gene>
<dbReference type="InterPro" id="IPR023065">
    <property type="entry name" value="Uncharacterised_ApaG"/>
</dbReference>
<protein>
    <recommendedName>
        <fullName evidence="1">Protein ApaG</fullName>
    </recommendedName>
</protein>
<evidence type="ECO:0000313" key="3">
    <source>
        <dbReference type="EMBL" id="WXA96895.1"/>
    </source>
</evidence>
<dbReference type="InterPro" id="IPR007474">
    <property type="entry name" value="ApaG_domain"/>
</dbReference>
<evidence type="ECO:0000313" key="4">
    <source>
        <dbReference type="Proteomes" id="UP001379533"/>
    </source>
</evidence>
<proteinExistence type="inferred from homology"/>
<name>A0ABZ2KH41_9BACT</name>
<sequence>MSTAVTQGIRVSVESVYVPEQSSPRAQRYVFAYTVKIHNEGTEGAQLRTRHWVITDGNGRIEEVRGPGVVGQQPFLRPGDHFEYTSGCVLTTPRGEMHGTYQMHRSDGRAFDATIAPFTLALPYSLN</sequence>
<evidence type="ECO:0000256" key="1">
    <source>
        <dbReference type="ARBA" id="ARBA00017693"/>
    </source>
</evidence>
<dbReference type="PANTHER" id="PTHR47191:SF2">
    <property type="entry name" value="OS05G0170800 PROTEIN"/>
    <property type="match status" value="1"/>
</dbReference>
<dbReference type="InterPro" id="IPR050718">
    <property type="entry name" value="ApaG-like"/>
</dbReference>
<dbReference type="HAMAP" id="MF_00791">
    <property type="entry name" value="ApaG"/>
    <property type="match status" value="1"/>
</dbReference>
<dbReference type="PROSITE" id="PS51087">
    <property type="entry name" value="APAG"/>
    <property type="match status" value="1"/>
</dbReference>